<feature type="binding site" evidence="7">
    <location>
        <position position="115"/>
    </location>
    <ligand>
        <name>Zn(2+)</name>
        <dbReference type="ChEBI" id="CHEBI:29105"/>
    </ligand>
</feature>
<comment type="similarity">
    <text evidence="1">Belongs to the Fur family.</text>
</comment>
<keyword evidence="6" id="KW-0804">Transcription</keyword>
<evidence type="ECO:0000256" key="5">
    <source>
        <dbReference type="ARBA" id="ARBA00023125"/>
    </source>
</evidence>
<dbReference type="InterPro" id="IPR036388">
    <property type="entry name" value="WH-like_DNA-bd_sf"/>
</dbReference>
<dbReference type="InterPro" id="IPR002481">
    <property type="entry name" value="FUR"/>
</dbReference>
<dbReference type="GO" id="GO:0008270">
    <property type="term" value="F:zinc ion binding"/>
    <property type="evidence" value="ECO:0007669"/>
    <property type="project" value="TreeGrafter"/>
</dbReference>
<evidence type="ECO:0000313" key="10">
    <source>
        <dbReference type="Proteomes" id="UP000825051"/>
    </source>
</evidence>
<evidence type="ECO:0000256" key="1">
    <source>
        <dbReference type="ARBA" id="ARBA00007957"/>
    </source>
</evidence>
<evidence type="ECO:0000256" key="8">
    <source>
        <dbReference type="PIRSR" id="PIRSR602481-2"/>
    </source>
</evidence>
<dbReference type="RefSeq" id="WP_220161514.1">
    <property type="nucleotide sequence ID" value="NZ_CP080507.1"/>
</dbReference>
<dbReference type="Gene3D" id="1.10.10.10">
    <property type="entry name" value="Winged helix-like DNA-binding domain superfamily/Winged helix DNA-binding domain"/>
    <property type="match status" value="1"/>
</dbReference>
<dbReference type="CDD" id="cd07153">
    <property type="entry name" value="Fur_like"/>
    <property type="match status" value="1"/>
</dbReference>
<dbReference type="AlphaFoldDB" id="A0A8F9TUL5"/>
<evidence type="ECO:0000256" key="3">
    <source>
        <dbReference type="ARBA" id="ARBA00022833"/>
    </source>
</evidence>
<keyword evidence="8" id="KW-0408">Iron</keyword>
<comment type="cofactor">
    <cofactor evidence="7">
        <name>Zn(2+)</name>
        <dbReference type="ChEBI" id="CHEBI:29105"/>
    </cofactor>
    <text evidence="7">Binds 1 zinc ion per subunit.</text>
</comment>
<evidence type="ECO:0000256" key="2">
    <source>
        <dbReference type="ARBA" id="ARBA00022491"/>
    </source>
</evidence>
<organism evidence="9 10">
    <name type="scientific">Horticoccus luteus</name>
    <dbReference type="NCBI Taxonomy" id="2862869"/>
    <lineage>
        <taxon>Bacteria</taxon>
        <taxon>Pseudomonadati</taxon>
        <taxon>Verrucomicrobiota</taxon>
        <taxon>Opitutia</taxon>
        <taxon>Opitutales</taxon>
        <taxon>Opitutaceae</taxon>
        <taxon>Horticoccus</taxon>
    </lineage>
</organism>
<keyword evidence="5" id="KW-0238">DNA-binding</keyword>
<dbReference type="GO" id="GO:1900376">
    <property type="term" value="P:regulation of secondary metabolite biosynthetic process"/>
    <property type="evidence" value="ECO:0007669"/>
    <property type="project" value="TreeGrafter"/>
</dbReference>
<sequence>MIASTQTNHPLAGVSAGAEVQARVKEACAQLKIAGLRITQPRVAILTALAARRHPASIDQLHRDLSNTSCDLVTVYRCLAAFEDIGLVRRSFFHNGTSLYEISLNKHSSRYHVVCKSTRTVEEIDPSTTAALEQAVQKIEELLRERGYKGVTHVVEFFGIAPAPNRLAAAAPLVPAVR</sequence>
<evidence type="ECO:0000256" key="6">
    <source>
        <dbReference type="ARBA" id="ARBA00023163"/>
    </source>
</evidence>
<dbReference type="Gene3D" id="3.30.1490.190">
    <property type="match status" value="1"/>
</dbReference>
<dbReference type="InterPro" id="IPR036390">
    <property type="entry name" value="WH_DNA-bd_sf"/>
</dbReference>
<reference evidence="9" key="1">
    <citation type="submission" date="2021-08" db="EMBL/GenBank/DDBJ databases">
        <title>Genome of a novel bacterium of the phylum Verrucomicrobia, Oleiharenicola sp. KSB-15.</title>
        <authorList>
            <person name="Chung J.-H."/>
            <person name="Ahn J.-H."/>
            <person name="Yoon Y."/>
            <person name="Kim D.-Y."/>
            <person name="An S.-H."/>
            <person name="Park I."/>
            <person name="Yeon J."/>
        </authorList>
    </citation>
    <scope>NUCLEOTIDE SEQUENCE</scope>
    <source>
        <strain evidence="9">KSB-15</strain>
    </source>
</reference>
<dbReference type="Proteomes" id="UP000825051">
    <property type="component" value="Chromosome"/>
</dbReference>
<dbReference type="SUPFAM" id="SSF46785">
    <property type="entry name" value="Winged helix' DNA-binding domain"/>
    <property type="match status" value="1"/>
</dbReference>
<evidence type="ECO:0000256" key="4">
    <source>
        <dbReference type="ARBA" id="ARBA00023015"/>
    </source>
</evidence>
<dbReference type="Pfam" id="PF01475">
    <property type="entry name" value="FUR"/>
    <property type="match status" value="1"/>
</dbReference>
<dbReference type="GO" id="GO:0000976">
    <property type="term" value="F:transcription cis-regulatory region binding"/>
    <property type="evidence" value="ECO:0007669"/>
    <property type="project" value="TreeGrafter"/>
</dbReference>
<name>A0A8F9TUL5_9BACT</name>
<proteinExistence type="inferred from homology"/>
<keyword evidence="2" id="KW-0678">Repressor</keyword>
<protein>
    <submittedName>
        <fullName evidence="9">Transcriptional repressor</fullName>
    </submittedName>
</protein>
<evidence type="ECO:0000313" key="9">
    <source>
        <dbReference type="EMBL" id="QYM78410.1"/>
    </source>
</evidence>
<keyword evidence="4" id="KW-0805">Transcription regulation</keyword>
<dbReference type="PANTHER" id="PTHR33202">
    <property type="entry name" value="ZINC UPTAKE REGULATION PROTEIN"/>
    <property type="match status" value="1"/>
</dbReference>
<keyword evidence="7" id="KW-0479">Metal-binding</keyword>
<gene>
    <name evidence="9" type="ORF">K0B96_14055</name>
</gene>
<dbReference type="GO" id="GO:0003700">
    <property type="term" value="F:DNA-binding transcription factor activity"/>
    <property type="evidence" value="ECO:0007669"/>
    <property type="project" value="InterPro"/>
</dbReference>
<accession>A0A8F9TUL5</accession>
<keyword evidence="3 7" id="KW-0862">Zinc</keyword>
<feature type="binding site" evidence="8">
    <location>
        <position position="153"/>
    </location>
    <ligand>
        <name>Fe cation</name>
        <dbReference type="ChEBI" id="CHEBI:24875"/>
    </ligand>
</feature>
<keyword evidence="10" id="KW-1185">Reference proteome</keyword>
<dbReference type="PANTHER" id="PTHR33202:SF7">
    <property type="entry name" value="FERRIC UPTAKE REGULATION PROTEIN"/>
    <property type="match status" value="1"/>
</dbReference>
<comment type="cofactor">
    <cofactor evidence="8">
        <name>Mn(2+)</name>
        <dbReference type="ChEBI" id="CHEBI:29035"/>
    </cofactor>
    <cofactor evidence="8">
        <name>Fe(2+)</name>
        <dbReference type="ChEBI" id="CHEBI:29033"/>
    </cofactor>
    <text evidence="8">Binds 1 Mn(2+) or Fe(2+) ion per subunit.</text>
</comment>
<dbReference type="InterPro" id="IPR043135">
    <property type="entry name" value="Fur_C"/>
</dbReference>
<evidence type="ECO:0000256" key="7">
    <source>
        <dbReference type="PIRSR" id="PIRSR602481-1"/>
    </source>
</evidence>
<dbReference type="EMBL" id="CP080507">
    <property type="protein sequence ID" value="QYM78410.1"/>
    <property type="molecule type" value="Genomic_DNA"/>
</dbReference>
<dbReference type="GO" id="GO:0045892">
    <property type="term" value="P:negative regulation of DNA-templated transcription"/>
    <property type="evidence" value="ECO:0007669"/>
    <property type="project" value="TreeGrafter"/>
</dbReference>
<dbReference type="KEGG" id="ole:K0B96_14055"/>